<dbReference type="Proteomes" id="UP000235145">
    <property type="component" value="Unassembled WGS sequence"/>
</dbReference>
<dbReference type="PANTHER" id="PTHR33116:SF79">
    <property type="entry name" value="REVERSE TRANSCRIPTASE DOMAIN, ZINC FINGER, CCHC-TYPE-RELATED"/>
    <property type="match status" value="1"/>
</dbReference>
<gene>
    <name evidence="1" type="ORF">LSAT_V11C500275000</name>
</gene>
<evidence type="ECO:0000313" key="2">
    <source>
        <dbReference type="Proteomes" id="UP000235145"/>
    </source>
</evidence>
<accession>A0A9R1XCL0</accession>
<comment type="caution">
    <text evidence="1">The sequence shown here is derived from an EMBL/GenBank/DDBJ whole genome shotgun (WGS) entry which is preliminary data.</text>
</comment>
<sequence length="136" mass="15599">MEGLSVAMRETCEKGSLTTKWWSIDLSYAMYIRCVVYWRVVQTQHKELSKVFGIGANTQEIVRWENLLGCEPAAFPFIYLGLGVLVGTNMRLHKQWTPIIERFNKKTISLEIKKISLGGRLTLIKSVLENLPIQQV</sequence>
<dbReference type="PANTHER" id="PTHR33116">
    <property type="entry name" value="REVERSE TRANSCRIPTASE ZINC-BINDING DOMAIN-CONTAINING PROTEIN-RELATED-RELATED"/>
    <property type="match status" value="1"/>
</dbReference>
<proteinExistence type="predicted"/>
<name>A0A9R1XCL0_LACSA</name>
<dbReference type="EMBL" id="NBSK02000005">
    <property type="protein sequence ID" value="KAJ0203372.1"/>
    <property type="molecule type" value="Genomic_DNA"/>
</dbReference>
<protein>
    <submittedName>
        <fullName evidence="1">Uncharacterized protein</fullName>
    </submittedName>
</protein>
<dbReference type="AlphaFoldDB" id="A0A9R1XCL0"/>
<organism evidence="1 2">
    <name type="scientific">Lactuca sativa</name>
    <name type="common">Garden lettuce</name>
    <dbReference type="NCBI Taxonomy" id="4236"/>
    <lineage>
        <taxon>Eukaryota</taxon>
        <taxon>Viridiplantae</taxon>
        <taxon>Streptophyta</taxon>
        <taxon>Embryophyta</taxon>
        <taxon>Tracheophyta</taxon>
        <taxon>Spermatophyta</taxon>
        <taxon>Magnoliopsida</taxon>
        <taxon>eudicotyledons</taxon>
        <taxon>Gunneridae</taxon>
        <taxon>Pentapetalae</taxon>
        <taxon>asterids</taxon>
        <taxon>campanulids</taxon>
        <taxon>Asterales</taxon>
        <taxon>Asteraceae</taxon>
        <taxon>Cichorioideae</taxon>
        <taxon>Cichorieae</taxon>
        <taxon>Lactucinae</taxon>
        <taxon>Lactuca</taxon>
    </lineage>
</organism>
<evidence type="ECO:0000313" key="1">
    <source>
        <dbReference type="EMBL" id="KAJ0203372.1"/>
    </source>
</evidence>
<reference evidence="1 2" key="1">
    <citation type="journal article" date="2017" name="Nat. Commun.">
        <title>Genome assembly with in vitro proximity ligation data and whole-genome triplication in lettuce.</title>
        <authorList>
            <person name="Reyes-Chin-Wo S."/>
            <person name="Wang Z."/>
            <person name="Yang X."/>
            <person name="Kozik A."/>
            <person name="Arikit S."/>
            <person name="Song C."/>
            <person name="Xia L."/>
            <person name="Froenicke L."/>
            <person name="Lavelle D.O."/>
            <person name="Truco M.J."/>
            <person name="Xia R."/>
            <person name="Zhu S."/>
            <person name="Xu C."/>
            <person name="Xu H."/>
            <person name="Xu X."/>
            <person name="Cox K."/>
            <person name="Korf I."/>
            <person name="Meyers B.C."/>
            <person name="Michelmore R.W."/>
        </authorList>
    </citation>
    <scope>NUCLEOTIDE SEQUENCE [LARGE SCALE GENOMIC DNA]</scope>
    <source>
        <strain evidence="2">cv. Salinas</strain>
        <tissue evidence="1">Seedlings</tissue>
    </source>
</reference>
<keyword evidence="2" id="KW-1185">Reference proteome</keyword>